<dbReference type="InterPro" id="IPR001387">
    <property type="entry name" value="Cro/C1-type_HTH"/>
</dbReference>
<reference evidence="3" key="2">
    <citation type="journal article" date="2021" name="Appl. Environ. Microbiol.">
        <title>Adaptability of a Caproate-Producing Bacterium Contributes to Its Dominance in an Anaerobic Fermentation System.</title>
        <authorList>
            <person name="Wang H."/>
            <person name="Gu Y."/>
            <person name="Zhou W."/>
            <person name="Zhao D."/>
            <person name="Qiao Z."/>
            <person name="Zheng J."/>
            <person name="Gao J."/>
            <person name="Chen X."/>
            <person name="Ren C."/>
            <person name="Xu Y."/>
        </authorList>
    </citation>
    <scope>NUCLEOTIDE SEQUENCE</scope>
    <source>
        <strain evidence="3">JNU-WLY1368</strain>
    </source>
</reference>
<reference evidence="3" key="3">
    <citation type="journal article" date="2022" name="Int. J. Syst. Evol. Microbiol.">
        <title>Caproicibacterium lactatifermentans sp. nov., isolated from pit clay used for the production of Chinese strong aroma-type liquor.</title>
        <authorList>
            <person name="Wang H."/>
            <person name="Gu Y."/>
            <person name="Zhao D."/>
            <person name="Qiao Z."/>
            <person name="Zheng J."/>
            <person name="Gao J."/>
            <person name="Ren C."/>
            <person name="Xu Y."/>
        </authorList>
    </citation>
    <scope>NUCLEOTIDE SEQUENCE</scope>
    <source>
        <strain evidence="3">JNU-WLY1368</strain>
    </source>
</reference>
<evidence type="ECO:0000313" key="3">
    <source>
        <dbReference type="EMBL" id="QKO29957.1"/>
    </source>
</evidence>
<sequence length="100" mass="11319">MVSLQFSALAYVRSRPYLVGIFCTEFLNIQFNMRFNIIWYHINIKERKRFPLWSVSLTNGKLAELAGVKQSNAARIENGPSVPTLTTMQKILEPLGGADS</sequence>
<dbReference type="Gene3D" id="1.10.260.40">
    <property type="entry name" value="lambda repressor-like DNA-binding domains"/>
    <property type="match status" value="1"/>
</dbReference>
<dbReference type="GO" id="GO:0003677">
    <property type="term" value="F:DNA binding"/>
    <property type="evidence" value="ECO:0007669"/>
    <property type="project" value="InterPro"/>
</dbReference>
<evidence type="ECO:0000313" key="2">
    <source>
        <dbReference type="EMBL" id="QKN23365.1"/>
    </source>
</evidence>
<dbReference type="Pfam" id="PF01381">
    <property type="entry name" value="HTH_3"/>
    <property type="match status" value="1"/>
</dbReference>
<dbReference type="CDD" id="cd00093">
    <property type="entry name" value="HTH_XRE"/>
    <property type="match status" value="1"/>
</dbReference>
<organism evidence="2 4">
    <name type="scientific">Caproicibacterium lactatifermentans</name>
    <dbReference type="NCBI Taxonomy" id="2666138"/>
    <lineage>
        <taxon>Bacteria</taxon>
        <taxon>Bacillati</taxon>
        <taxon>Bacillota</taxon>
        <taxon>Clostridia</taxon>
        <taxon>Eubacteriales</taxon>
        <taxon>Oscillospiraceae</taxon>
        <taxon>Caproicibacterium</taxon>
    </lineage>
</organism>
<evidence type="ECO:0000313" key="4">
    <source>
        <dbReference type="Proteomes" id="UP000501316"/>
    </source>
</evidence>
<proteinExistence type="predicted"/>
<dbReference type="Proteomes" id="UP000509623">
    <property type="component" value="Chromosome"/>
</dbReference>
<evidence type="ECO:0000259" key="1">
    <source>
        <dbReference type="PROSITE" id="PS50943"/>
    </source>
</evidence>
<dbReference type="Proteomes" id="UP000501316">
    <property type="component" value="Chromosome"/>
</dbReference>
<keyword evidence="5" id="KW-1185">Reference proteome</keyword>
<dbReference type="EMBL" id="CP046161">
    <property type="protein sequence ID" value="QKO29957.1"/>
    <property type="molecule type" value="Genomic_DNA"/>
</dbReference>
<feature type="domain" description="HTH cro/C1-type" evidence="1">
    <location>
        <begin position="62"/>
        <end position="96"/>
    </location>
</feature>
<reference evidence="4 5" key="1">
    <citation type="submission" date="2019-11" db="EMBL/GenBank/DDBJ databases">
        <authorList>
            <person name="Ren C."/>
            <person name="Wang H."/>
            <person name="Xu Y."/>
        </authorList>
    </citation>
    <scope>NUCLEOTIDE SEQUENCE [LARGE SCALE GENOMIC DNA]</scope>
    <source>
        <strain evidence="5">JNU-WLY1368</strain>
        <strain evidence="2 4">LBM 19010</strain>
    </source>
</reference>
<dbReference type="PROSITE" id="PS50943">
    <property type="entry name" value="HTH_CROC1"/>
    <property type="match status" value="1"/>
</dbReference>
<evidence type="ECO:0000313" key="5">
    <source>
        <dbReference type="Proteomes" id="UP000509623"/>
    </source>
</evidence>
<dbReference type="SUPFAM" id="SSF47413">
    <property type="entry name" value="lambda repressor-like DNA-binding domains"/>
    <property type="match status" value="1"/>
</dbReference>
<dbReference type="KEGG" id="clf:GJQ69_01955"/>
<dbReference type="RefSeq" id="WP_086036481.1">
    <property type="nucleotide sequence ID" value="NZ_CP046051.1"/>
</dbReference>
<name>A0A859DPI9_9FIRM</name>
<dbReference type="AlphaFoldDB" id="A0A859DPI9"/>
<protein>
    <submittedName>
        <fullName evidence="2">Helix-turn-helix domain-containing protein</fullName>
    </submittedName>
</protein>
<dbReference type="InterPro" id="IPR010982">
    <property type="entry name" value="Lambda_DNA-bd_dom_sf"/>
</dbReference>
<accession>A0A859DPI9</accession>
<dbReference type="EMBL" id="CP046051">
    <property type="protein sequence ID" value="QKN23365.1"/>
    <property type="molecule type" value="Genomic_DNA"/>
</dbReference>
<gene>
    <name evidence="2" type="ORF">GJQ69_01955</name>
    <name evidence="3" type="ORF">GKP14_02405</name>
</gene>